<dbReference type="InterPro" id="IPR025404">
    <property type="entry name" value="DUF4130"/>
</dbReference>
<keyword evidence="3" id="KW-1185">Reference proteome</keyword>
<evidence type="ECO:0000259" key="1">
    <source>
        <dbReference type="Pfam" id="PF13566"/>
    </source>
</evidence>
<proteinExistence type="predicted"/>
<feature type="domain" description="DUF4130" evidence="1">
    <location>
        <begin position="89"/>
        <end position="253"/>
    </location>
</feature>
<evidence type="ECO:0000313" key="2">
    <source>
        <dbReference type="EMBL" id="MBE8715124.1"/>
    </source>
</evidence>
<dbReference type="EMBL" id="PRDK01000009">
    <property type="protein sequence ID" value="MBE8715124.1"/>
    <property type="molecule type" value="Genomic_DNA"/>
</dbReference>
<evidence type="ECO:0000313" key="3">
    <source>
        <dbReference type="Proteomes" id="UP000616201"/>
    </source>
</evidence>
<dbReference type="AlphaFoldDB" id="A0A928YRL9"/>
<dbReference type="InterPro" id="IPR023875">
    <property type="entry name" value="DNA_repair_put"/>
</dbReference>
<gene>
    <name evidence="2" type="ORF">C4F49_15685</name>
</gene>
<protein>
    <recommendedName>
        <fullName evidence="1">DUF4130 domain-containing protein</fullName>
    </recommendedName>
</protein>
<dbReference type="NCBIfam" id="TIGR03915">
    <property type="entry name" value="SAM_7_link_chp"/>
    <property type="match status" value="1"/>
</dbReference>
<name>A0A928YRL9_9SPHI</name>
<reference evidence="2" key="1">
    <citation type="submission" date="2018-02" db="EMBL/GenBank/DDBJ databases">
        <authorList>
            <person name="Vasarhelyi B.M."/>
            <person name="Deshmukh S."/>
            <person name="Balint B."/>
            <person name="Kukolya J."/>
        </authorList>
    </citation>
    <scope>NUCLEOTIDE SEQUENCE</scope>
    <source>
        <strain evidence="2">KB22</strain>
    </source>
</reference>
<dbReference type="Proteomes" id="UP000616201">
    <property type="component" value="Unassembled WGS sequence"/>
</dbReference>
<dbReference type="RefSeq" id="WP_196936975.1">
    <property type="nucleotide sequence ID" value="NZ_MU158698.1"/>
</dbReference>
<dbReference type="Pfam" id="PF13566">
    <property type="entry name" value="DUF4130"/>
    <property type="match status" value="1"/>
</dbReference>
<comment type="caution">
    <text evidence="2">The sequence shown here is derived from an EMBL/GenBank/DDBJ whole genome shotgun (WGS) entry which is preliminary data.</text>
</comment>
<sequence>MNSRILLYDGTWEGMLCCIFDYFDYKLQVESITSNQDFANLSLFASPHQVTSDSEKANRVAKGLEAKVGKEGLTELWHVFLSELPHAPLLILKTAVYYLNQDKNSRLNYGHEDVLEVKQIVKSVSRERHRMKAFIRFQKLNNGIYFALVEPDFDVLPLIRKHFKDRYADQHWMIYDGKRKYGLSYDLESIQEFSFTEDVNISNKTIAIQWEEQEDLYSDLWKRYFNAVNIKERKNMKLHLQHVPRRYWKHLNEKELDK</sequence>
<organism evidence="2 3">
    <name type="scientific">Sphingobacterium hungaricum</name>
    <dbReference type="NCBI Taxonomy" id="2082723"/>
    <lineage>
        <taxon>Bacteria</taxon>
        <taxon>Pseudomonadati</taxon>
        <taxon>Bacteroidota</taxon>
        <taxon>Sphingobacteriia</taxon>
        <taxon>Sphingobacteriales</taxon>
        <taxon>Sphingobacteriaceae</taxon>
        <taxon>Sphingobacterium</taxon>
    </lineage>
</organism>
<accession>A0A928YRL9</accession>